<keyword evidence="3" id="KW-0645">Protease</keyword>
<dbReference type="InterPro" id="IPR004635">
    <property type="entry name" value="Pept_S49_SppA"/>
</dbReference>
<feature type="compositionally biased region" description="Basic and acidic residues" evidence="8">
    <location>
        <begin position="54"/>
        <end position="69"/>
    </location>
</feature>
<feature type="active site" description="Proton donor/acceptor" evidence="7">
    <location>
        <position position="253"/>
    </location>
</feature>
<dbReference type="PANTHER" id="PTHR33209:SF1">
    <property type="entry name" value="PEPTIDASE S49 DOMAIN-CONTAINING PROTEIN"/>
    <property type="match status" value="1"/>
</dbReference>
<dbReference type="Gene3D" id="6.20.330.10">
    <property type="match status" value="1"/>
</dbReference>
<evidence type="ECO:0000256" key="1">
    <source>
        <dbReference type="ARBA" id="ARBA00004370"/>
    </source>
</evidence>
<evidence type="ECO:0000256" key="5">
    <source>
        <dbReference type="ARBA" id="ARBA00022825"/>
    </source>
</evidence>
<dbReference type="Proteomes" id="UP000245207">
    <property type="component" value="Unassembled WGS sequence"/>
</dbReference>
<protein>
    <submittedName>
        <fullName evidence="10">Signal peptide peptidase</fullName>
    </submittedName>
</protein>
<evidence type="ECO:0000256" key="2">
    <source>
        <dbReference type="ARBA" id="ARBA00008683"/>
    </source>
</evidence>
<accession>A0A2U1MQA9</accession>
<feature type="region of interest" description="Disordered" evidence="8">
    <location>
        <begin position="48"/>
        <end position="80"/>
    </location>
</feature>
<feature type="domain" description="Peptidase S49" evidence="9">
    <location>
        <begin position="185"/>
        <end position="335"/>
    </location>
</feature>
<gene>
    <name evidence="10" type="ORF">CTI12_AA353840</name>
</gene>
<dbReference type="InterPro" id="IPR029045">
    <property type="entry name" value="ClpP/crotonase-like_dom_sf"/>
</dbReference>
<dbReference type="OrthoDB" id="45421at2759"/>
<dbReference type="GO" id="GO:0006465">
    <property type="term" value="P:signal peptide processing"/>
    <property type="evidence" value="ECO:0007669"/>
    <property type="project" value="InterPro"/>
</dbReference>
<keyword evidence="6" id="KW-0472">Membrane</keyword>
<comment type="similarity">
    <text evidence="2">Belongs to the peptidase S49 family.</text>
</comment>
<evidence type="ECO:0000259" key="9">
    <source>
        <dbReference type="Pfam" id="PF01343"/>
    </source>
</evidence>
<dbReference type="PANTHER" id="PTHR33209">
    <property type="entry name" value="PROTEASE 4"/>
    <property type="match status" value="1"/>
</dbReference>
<evidence type="ECO:0000256" key="4">
    <source>
        <dbReference type="ARBA" id="ARBA00022801"/>
    </source>
</evidence>
<dbReference type="PIRSF" id="PIRSF001217">
    <property type="entry name" value="Protease_4_SppA"/>
    <property type="match status" value="1"/>
</dbReference>
<dbReference type="GO" id="GO:0008236">
    <property type="term" value="F:serine-type peptidase activity"/>
    <property type="evidence" value="ECO:0007669"/>
    <property type="project" value="UniProtKB-KW"/>
</dbReference>
<evidence type="ECO:0000313" key="11">
    <source>
        <dbReference type="Proteomes" id="UP000245207"/>
    </source>
</evidence>
<reference evidence="10 11" key="1">
    <citation type="journal article" date="2018" name="Mol. Plant">
        <title>The genome of Artemisia annua provides insight into the evolution of Asteraceae family and artemisinin biosynthesis.</title>
        <authorList>
            <person name="Shen Q."/>
            <person name="Zhang L."/>
            <person name="Liao Z."/>
            <person name="Wang S."/>
            <person name="Yan T."/>
            <person name="Shi P."/>
            <person name="Liu M."/>
            <person name="Fu X."/>
            <person name="Pan Q."/>
            <person name="Wang Y."/>
            <person name="Lv Z."/>
            <person name="Lu X."/>
            <person name="Zhang F."/>
            <person name="Jiang W."/>
            <person name="Ma Y."/>
            <person name="Chen M."/>
            <person name="Hao X."/>
            <person name="Li L."/>
            <person name="Tang Y."/>
            <person name="Lv G."/>
            <person name="Zhou Y."/>
            <person name="Sun X."/>
            <person name="Brodelius P.E."/>
            <person name="Rose J.K.C."/>
            <person name="Tang K."/>
        </authorList>
    </citation>
    <scope>NUCLEOTIDE SEQUENCE [LARGE SCALE GENOMIC DNA]</scope>
    <source>
        <strain evidence="11">cv. Huhao1</strain>
        <tissue evidence="10">Leaf</tissue>
    </source>
</reference>
<comment type="caution">
    <text evidence="10">The sequence shown here is derived from an EMBL/GenBank/DDBJ whole genome shotgun (WGS) entry which is preliminary data.</text>
</comment>
<dbReference type="Pfam" id="PF01343">
    <property type="entry name" value="Peptidase_S49"/>
    <property type="match status" value="2"/>
</dbReference>
<evidence type="ECO:0000256" key="3">
    <source>
        <dbReference type="ARBA" id="ARBA00022670"/>
    </source>
</evidence>
<dbReference type="AlphaFoldDB" id="A0A2U1MQA9"/>
<dbReference type="NCBIfam" id="TIGR00706">
    <property type="entry name" value="SppA_dom"/>
    <property type="match status" value="1"/>
</dbReference>
<organism evidence="10 11">
    <name type="scientific">Artemisia annua</name>
    <name type="common">Sweet wormwood</name>
    <dbReference type="NCBI Taxonomy" id="35608"/>
    <lineage>
        <taxon>Eukaryota</taxon>
        <taxon>Viridiplantae</taxon>
        <taxon>Streptophyta</taxon>
        <taxon>Embryophyta</taxon>
        <taxon>Tracheophyta</taxon>
        <taxon>Spermatophyta</taxon>
        <taxon>Magnoliopsida</taxon>
        <taxon>eudicotyledons</taxon>
        <taxon>Gunneridae</taxon>
        <taxon>Pentapetalae</taxon>
        <taxon>asterids</taxon>
        <taxon>campanulids</taxon>
        <taxon>Asterales</taxon>
        <taxon>Asteraceae</taxon>
        <taxon>Asteroideae</taxon>
        <taxon>Anthemideae</taxon>
        <taxon>Artemisiinae</taxon>
        <taxon>Artemisia</taxon>
    </lineage>
</organism>
<feature type="active site" description="Nucleophile" evidence="7">
    <location>
        <position position="452"/>
    </location>
</feature>
<dbReference type="EMBL" id="PKPP01004640">
    <property type="protein sequence ID" value="PWA63429.1"/>
    <property type="molecule type" value="Genomic_DNA"/>
</dbReference>
<dbReference type="InterPro" id="IPR004634">
    <property type="entry name" value="Pept_S49_pIV"/>
</dbReference>
<feature type="domain" description="Peptidase S49" evidence="9">
    <location>
        <begin position="436"/>
        <end position="587"/>
    </location>
</feature>
<sequence>MSRLLTTTFHISTAILRPPHHLTPSIHFTPLKSAYHHLPKPHRVITVRSASSETKSENIKSEDNDKSELDSNGGLKSGDVESYPSGEFEYVERNVWDSLVVKFRMLFAYPWQRVKKGSVLTLKLRGQISDQVKTRFSSGLSLPQICENLIKAAYDPRISGVYLHIETLNCGWGKIEEIRRHILDFKKSGKFIIAYAPLWGEKEYYLGCACEELYAPPSAYFSLYGLTAQAQFLGGVLEKVGVQPQVQRIGKYKSAGDQLTRKNISEENREVLTTLLDNIYWNWVDKISQAKGKKKEDIENFINEGVYQIEKLKADGWITDIKYDDEVTSMLKTKLGIAEEKKLPVVDYKKYSRVKKSTVGLSGGKDQIAVIRASGSISRVRGPFSSPSSGIIAEQFIEKIRTVRESKRYKAVIIRIDSPGGDALASDLMWREIRLLAASKPVVASMVDVAASGGYYMAMAAQTIVSENLTLTGSIGVVTGKFNLGKLYERIGFNKEIISKGRYSELTAADQRPFRPDEEKLFAESAMNSYKQFRNKAAFSRSMSEDKMEEYAQGRVWTGNDAASRGLVDAIGGFSRAIAIAKQKANIPQDKQVKLVELSKSSPSLPEILSGIGSSVVGIDTTLKQLMDGLTSSDGVQARMDGIIFQRSEGSSFANPFFNLLKDYLSSL</sequence>
<evidence type="ECO:0000256" key="7">
    <source>
        <dbReference type="PIRSR" id="PIRSR001217-1"/>
    </source>
</evidence>
<dbReference type="InterPro" id="IPR047272">
    <property type="entry name" value="S49_SppA_C"/>
</dbReference>
<name>A0A2U1MQA9_ARTAN</name>
<dbReference type="CDD" id="cd07018">
    <property type="entry name" value="S49_SppA_67K_type"/>
    <property type="match status" value="1"/>
</dbReference>
<dbReference type="Gene3D" id="3.90.226.10">
    <property type="entry name" value="2-enoyl-CoA Hydratase, Chain A, domain 1"/>
    <property type="match status" value="3"/>
</dbReference>
<dbReference type="STRING" id="35608.A0A2U1MQA9"/>
<dbReference type="CDD" id="cd07023">
    <property type="entry name" value="S49_Sppa_N_C"/>
    <property type="match status" value="1"/>
</dbReference>
<evidence type="ECO:0000256" key="8">
    <source>
        <dbReference type="SAM" id="MobiDB-lite"/>
    </source>
</evidence>
<keyword evidence="5" id="KW-0720">Serine protease</keyword>
<evidence type="ECO:0000256" key="6">
    <source>
        <dbReference type="ARBA" id="ARBA00023136"/>
    </source>
</evidence>
<dbReference type="SUPFAM" id="SSF52096">
    <property type="entry name" value="ClpP/crotonase"/>
    <property type="match status" value="2"/>
</dbReference>
<dbReference type="InterPro" id="IPR047217">
    <property type="entry name" value="S49_SppA_67K_type_N"/>
</dbReference>
<keyword evidence="4" id="KW-0378">Hydrolase</keyword>
<keyword evidence="11" id="KW-1185">Reference proteome</keyword>
<evidence type="ECO:0000313" key="10">
    <source>
        <dbReference type="EMBL" id="PWA63429.1"/>
    </source>
</evidence>
<dbReference type="InterPro" id="IPR002142">
    <property type="entry name" value="Peptidase_S49"/>
</dbReference>
<proteinExistence type="inferred from homology"/>
<dbReference type="GO" id="GO:0016020">
    <property type="term" value="C:membrane"/>
    <property type="evidence" value="ECO:0007669"/>
    <property type="project" value="UniProtKB-SubCell"/>
</dbReference>
<comment type="subcellular location">
    <subcellularLocation>
        <location evidence="1">Membrane</location>
    </subcellularLocation>
</comment>